<dbReference type="PANTHER" id="PTHR30146">
    <property type="entry name" value="LACI-RELATED TRANSCRIPTIONAL REPRESSOR"/>
    <property type="match status" value="1"/>
</dbReference>
<dbReference type="CDD" id="cd06267">
    <property type="entry name" value="PBP1_LacI_sugar_binding-like"/>
    <property type="match status" value="1"/>
</dbReference>
<accession>A0A174BRE6</accession>
<evidence type="ECO:0000259" key="4">
    <source>
        <dbReference type="PROSITE" id="PS50932"/>
    </source>
</evidence>
<dbReference type="SUPFAM" id="SSF53822">
    <property type="entry name" value="Periplasmic binding protein-like I"/>
    <property type="match status" value="1"/>
</dbReference>
<dbReference type="SMART" id="SM00354">
    <property type="entry name" value="HTH_LACI"/>
    <property type="match status" value="1"/>
</dbReference>
<dbReference type="AlphaFoldDB" id="A0A174BRE6"/>
<feature type="domain" description="HTH cro/C1-type" evidence="5">
    <location>
        <begin position="5"/>
        <end position="47"/>
    </location>
</feature>
<dbReference type="RefSeq" id="WP_055226940.1">
    <property type="nucleotide sequence ID" value="NZ_CAXSRP010000003.1"/>
</dbReference>
<keyword evidence="1" id="KW-0805">Transcription regulation</keyword>
<dbReference type="CDD" id="cd01392">
    <property type="entry name" value="HTH_LacI"/>
    <property type="match status" value="1"/>
</dbReference>
<evidence type="ECO:0000313" key="7">
    <source>
        <dbReference type="Proteomes" id="UP000095706"/>
    </source>
</evidence>
<gene>
    <name evidence="6" type="primary">degA_4</name>
    <name evidence="6" type="ORF">ERS852406_01098</name>
</gene>
<dbReference type="SUPFAM" id="SSF47413">
    <property type="entry name" value="lambda repressor-like DNA-binding domains"/>
    <property type="match status" value="1"/>
</dbReference>
<proteinExistence type="predicted"/>
<feature type="domain" description="HTH lacI-type" evidence="4">
    <location>
        <begin position="2"/>
        <end position="57"/>
    </location>
</feature>
<dbReference type="PROSITE" id="PS50932">
    <property type="entry name" value="HTH_LACI_2"/>
    <property type="match status" value="1"/>
</dbReference>
<evidence type="ECO:0000259" key="5">
    <source>
        <dbReference type="PROSITE" id="PS50943"/>
    </source>
</evidence>
<dbReference type="Gene3D" id="1.10.260.40">
    <property type="entry name" value="lambda repressor-like DNA-binding domains"/>
    <property type="match status" value="1"/>
</dbReference>
<dbReference type="InterPro" id="IPR028082">
    <property type="entry name" value="Peripla_BP_I"/>
</dbReference>
<dbReference type="PROSITE" id="PS50943">
    <property type="entry name" value="HTH_CROC1"/>
    <property type="match status" value="1"/>
</dbReference>
<dbReference type="GO" id="GO:0000976">
    <property type="term" value="F:transcription cis-regulatory region binding"/>
    <property type="evidence" value="ECO:0007669"/>
    <property type="project" value="TreeGrafter"/>
</dbReference>
<dbReference type="InterPro" id="IPR046335">
    <property type="entry name" value="LacI/GalR-like_sensor"/>
</dbReference>
<dbReference type="PANTHER" id="PTHR30146:SF24">
    <property type="entry name" value="XYLOSE OPERON REGULATORY PROTEIN"/>
    <property type="match status" value="1"/>
</dbReference>
<evidence type="ECO:0000256" key="3">
    <source>
        <dbReference type="ARBA" id="ARBA00023163"/>
    </source>
</evidence>
<dbReference type="PROSITE" id="PS00356">
    <property type="entry name" value="HTH_LACI_1"/>
    <property type="match status" value="1"/>
</dbReference>
<dbReference type="Proteomes" id="UP000095706">
    <property type="component" value="Unassembled WGS sequence"/>
</dbReference>
<sequence>MIRIKDIADRAGVSPTTVSNVIHGKTGRVSKATVEKINRILKEMEYVPSISARMLANNSSGLIGVALGFMKKGNASSFEDPFVSAMLGNLEYQIREHGYYMMLVARHEQDDIMQQALGWNFDGMIAMALKEKEIAELSERLGKPLVTIDQYLPPELGVRSITMDDCGGAYQMSQYLIGKGHKKFLFLSDCDLGVDHYRWLGVRQAMEEAGIEDIESRHIVIPWNPEQREKAYEEMLPFFKKQTALFFSSDYYALEASNFLQNRGIKVPEEISIAGFDDVTYATLARPKLTTVHQMVDGKARRAVEVLMHLIQDEPVQKDIPPLPTTLVERESVRDLTK</sequence>
<reference evidence="6 7" key="1">
    <citation type="submission" date="2015-09" db="EMBL/GenBank/DDBJ databases">
        <authorList>
            <consortium name="Pathogen Informatics"/>
        </authorList>
    </citation>
    <scope>NUCLEOTIDE SEQUENCE [LARGE SCALE GENOMIC DNA]</scope>
    <source>
        <strain evidence="6 7">2789STDY5608849</strain>
    </source>
</reference>
<dbReference type="Pfam" id="PF13377">
    <property type="entry name" value="Peripla_BP_3"/>
    <property type="match status" value="1"/>
</dbReference>
<organism evidence="6 7">
    <name type="scientific">Fusicatenibacter saccharivorans</name>
    <dbReference type="NCBI Taxonomy" id="1150298"/>
    <lineage>
        <taxon>Bacteria</taxon>
        <taxon>Bacillati</taxon>
        <taxon>Bacillota</taxon>
        <taxon>Clostridia</taxon>
        <taxon>Lachnospirales</taxon>
        <taxon>Lachnospiraceae</taxon>
        <taxon>Fusicatenibacter</taxon>
    </lineage>
</organism>
<keyword evidence="2" id="KW-0238">DNA-binding</keyword>
<dbReference type="EMBL" id="CYYV01000005">
    <property type="protein sequence ID" value="CUO02260.1"/>
    <property type="molecule type" value="Genomic_DNA"/>
</dbReference>
<evidence type="ECO:0000256" key="2">
    <source>
        <dbReference type="ARBA" id="ARBA00023125"/>
    </source>
</evidence>
<dbReference type="InterPro" id="IPR001387">
    <property type="entry name" value="Cro/C1-type_HTH"/>
</dbReference>
<keyword evidence="3" id="KW-0804">Transcription</keyword>
<dbReference type="InterPro" id="IPR010982">
    <property type="entry name" value="Lambda_DNA-bd_dom_sf"/>
</dbReference>
<protein>
    <submittedName>
        <fullName evidence="6">Degradation activator</fullName>
    </submittedName>
</protein>
<dbReference type="Pfam" id="PF00356">
    <property type="entry name" value="LacI"/>
    <property type="match status" value="1"/>
</dbReference>
<dbReference type="GO" id="GO:0003700">
    <property type="term" value="F:DNA-binding transcription factor activity"/>
    <property type="evidence" value="ECO:0007669"/>
    <property type="project" value="TreeGrafter"/>
</dbReference>
<name>A0A174BRE6_9FIRM</name>
<evidence type="ECO:0000313" key="6">
    <source>
        <dbReference type="EMBL" id="CUO02260.1"/>
    </source>
</evidence>
<dbReference type="InterPro" id="IPR000843">
    <property type="entry name" value="HTH_LacI"/>
</dbReference>
<dbReference type="Gene3D" id="3.40.50.2300">
    <property type="match status" value="2"/>
</dbReference>
<evidence type="ECO:0000256" key="1">
    <source>
        <dbReference type="ARBA" id="ARBA00023015"/>
    </source>
</evidence>